<keyword evidence="3" id="KW-1185">Reference proteome</keyword>
<comment type="caution">
    <text evidence="2">The sequence shown here is derived from an EMBL/GenBank/DDBJ whole genome shotgun (WGS) entry which is preliminary data.</text>
</comment>
<dbReference type="AlphaFoldDB" id="A0A5S4W3Q3"/>
<evidence type="ECO:0000256" key="1">
    <source>
        <dbReference type="SAM" id="SignalP"/>
    </source>
</evidence>
<organism evidence="2 3">
    <name type="scientific">Bradyrhizobium cytisi</name>
    <dbReference type="NCBI Taxonomy" id="515489"/>
    <lineage>
        <taxon>Bacteria</taxon>
        <taxon>Pseudomonadati</taxon>
        <taxon>Pseudomonadota</taxon>
        <taxon>Alphaproteobacteria</taxon>
        <taxon>Hyphomicrobiales</taxon>
        <taxon>Nitrobacteraceae</taxon>
        <taxon>Bradyrhizobium</taxon>
    </lineage>
</organism>
<proteinExistence type="predicted"/>
<evidence type="ECO:0000313" key="2">
    <source>
        <dbReference type="EMBL" id="TYL76270.1"/>
    </source>
</evidence>
<dbReference type="EMBL" id="VSSR01000061">
    <property type="protein sequence ID" value="TYL76270.1"/>
    <property type="molecule type" value="Genomic_DNA"/>
</dbReference>
<evidence type="ECO:0000313" key="3">
    <source>
        <dbReference type="Proteomes" id="UP000324853"/>
    </source>
</evidence>
<dbReference type="RefSeq" id="WP_148754833.1">
    <property type="nucleotide sequence ID" value="NZ_VSSR01000061.1"/>
</dbReference>
<feature type="chain" id="PRO_5024273713" evidence="1">
    <location>
        <begin position="23"/>
        <end position="98"/>
    </location>
</feature>
<keyword evidence="1" id="KW-0732">Signal</keyword>
<gene>
    <name evidence="2" type="ORF">FXB38_31280</name>
</gene>
<feature type="signal peptide" evidence="1">
    <location>
        <begin position="1"/>
        <end position="22"/>
    </location>
</feature>
<sequence length="98" mass="10974">MRRMILTLLAGAGALIASSAYAADEFQVGDGSPLLHQARLVCDDAGRCWHTRGDRRVIIGNDYYYGPRRYDYYDRGYYDRPGIGVYGPGFSFGIGPDW</sequence>
<dbReference type="Proteomes" id="UP000324853">
    <property type="component" value="Unassembled WGS sequence"/>
</dbReference>
<dbReference type="OrthoDB" id="8255905at2"/>
<protein>
    <submittedName>
        <fullName evidence="2">Uncharacterized protein</fullName>
    </submittedName>
</protein>
<reference evidence="2 3" key="1">
    <citation type="submission" date="2019-08" db="EMBL/GenBank/DDBJ databases">
        <title>Bradyrhizobium hipponensis sp. nov., a rhizobium isolated from a Lupinus angustifolius root nodule in Tunisia.</title>
        <authorList>
            <person name="Off K."/>
            <person name="Rejili M."/>
            <person name="Mars M."/>
            <person name="Brachmann A."/>
            <person name="Marin M."/>
        </authorList>
    </citation>
    <scope>NUCLEOTIDE SEQUENCE [LARGE SCALE GENOMIC DNA]</scope>
    <source>
        <strain evidence="2 3">CTAW11</strain>
    </source>
</reference>
<name>A0A5S4W3Q3_9BRAD</name>
<accession>A0A5S4W3Q3</accession>